<feature type="compositionally biased region" description="Acidic residues" evidence="1">
    <location>
        <begin position="103"/>
        <end position="122"/>
    </location>
</feature>
<comment type="caution">
    <text evidence="3">The sequence shown here is derived from an EMBL/GenBank/DDBJ whole genome shotgun (WGS) entry which is preliminary data.</text>
</comment>
<dbReference type="EMBL" id="MCFH01000038">
    <property type="protein sequence ID" value="ORX45804.1"/>
    <property type="molecule type" value="Genomic_DNA"/>
</dbReference>
<feature type="compositionally biased region" description="Basic and acidic residues" evidence="1">
    <location>
        <begin position="380"/>
        <end position="435"/>
    </location>
</feature>
<gene>
    <name evidence="3" type="ORF">BCR36DRAFT_405929</name>
</gene>
<dbReference type="InterPro" id="IPR000253">
    <property type="entry name" value="FHA_dom"/>
</dbReference>
<evidence type="ECO:0000259" key="2">
    <source>
        <dbReference type="Pfam" id="PF00498"/>
    </source>
</evidence>
<feature type="compositionally biased region" description="Basic residues" evidence="1">
    <location>
        <begin position="287"/>
        <end position="296"/>
    </location>
</feature>
<feature type="compositionally biased region" description="Basic and acidic residues" evidence="1">
    <location>
        <begin position="328"/>
        <end position="343"/>
    </location>
</feature>
<reference evidence="3 4" key="2">
    <citation type="submission" date="2016-08" db="EMBL/GenBank/DDBJ databases">
        <title>Pervasive Adenine N6-methylation of Active Genes in Fungi.</title>
        <authorList>
            <consortium name="DOE Joint Genome Institute"/>
            <person name="Mondo S.J."/>
            <person name="Dannebaum R.O."/>
            <person name="Kuo R.C."/>
            <person name="Labutti K."/>
            <person name="Haridas S."/>
            <person name="Kuo A."/>
            <person name="Salamov A."/>
            <person name="Ahrendt S.R."/>
            <person name="Lipzen A."/>
            <person name="Sullivan W."/>
            <person name="Andreopoulos W.B."/>
            <person name="Clum A."/>
            <person name="Lindquist E."/>
            <person name="Daum C."/>
            <person name="Ramamoorthy G.K."/>
            <person name="Gryganskyi A."/>
            <person name="Culley D."/>
            <person name="Magnuson J.K."/>
            <person name="James T.Y."/>
            <person name="O'Malley M.A."/>
            <person name="Stajich J.E."/>
            <person name="Spatafora J.W."/>
            <person name="Visel A."/>
            <person name="Grigoriev I.V."/>
        </authorList>
    </citation>
    <scope>NUCLEOTIDE SEQUENCE [LARGE SCALE GENOMIC DNA]</scope>
    <source>
        <strain evidence="4">finn</strain>
    </source>
</reference>
<proteinExistence type="predicted"/>
<organism evidence="3 4">
    <name type="scientific">Piromyces finnis</name>
    <dbReference type="NCBI Taxonomy" id="1754191"/>
    <lineage>
        <taxon>Eukaryota</taxon>
        <taxon>Fungi</taxon>
        <taxon>Fungi incertae sedis</taxon>
        <taxon>Chytridiomycota</taxon>
        <taxon>Chytridiomycota incertae sedis</taxon>
        <taxon>Neocallimastigomycetes</taxon>
        <taxon>Neocallimastigales</taxon>
        <taxon>Neocallimastigaceae</taxon>
        <taxon>Piromyces</taxon>
    </lineage>
</organism>
<sequence length="666" mass="78640">MALTNENSNWVWSDEKLSYYDQSTGWYYREDLGYFYFDENNECHYVYPAETSAINTKTTEIEEKQHHHHKKHKHKSKENKEDINTVEKEKENVQDMEKKKDSDDDISELEEGEISEDEEEEENSKQNTSLLQQPNYINNAIYYNNTFYSNMNSTGIVNSTTTTFPTEIQLAYGIEAAQGNNIINGSTEIQQQNYEDEYMRLVVKNSDLYEKGSIILIDAEGLSIGRDKSYEKRLRLPEMQVSKYHAKIYLEAEYQQVMPVSSEIQQESYSNMISMSTMNYPVEQQHFHQKKEKSHPKHEYEDLDNYSDKEENIDYHYSMYDDDNNDYDNDKHHSKNVKDKKPVETTSKIQTKTLKATDITKEKLPIESEKIIEDVNEKEKIKENRKEKESNKIEIKENSIDTVSDDHKNEKDTPKEQKQSIEKRDDEKNDSKEELNNNNSNNNNKIKEEEEEEEEEGEITDDGEYIPIEDEEKKEDKNHDKVDESFDYQDNYDNTVNLNYEPQPQYTVTYHFSIIDMGSTHGTFLNEERLSETKICSKPFPLKNGDSIKIGSTILEVHYHRPWGACKDCTITEKQKEIPLLDKNRMMNHTEGTGYDPHPVSLEEQRKYELKRLKSKYLKRPSKKTKSSHYYNIEEEEVGQESIANTYIDRAAQRRELYNTNIPYFK</sequence>
<dbReference type="AlphaFoldDB" id="A0A1Y1V2K5"/>
<feature type="compositionally biased region" description="Basic and acidic residues" evidence="1">
    <location>
        <begin position="474"/>
        <end position="484"/>
    </location>
</feature>
<dbReference type="PANTHER" id="PTHR23106:SF24">
    <property type="entry name" value="ANGIOGENIC FACTOR WITH G PATCH AND FHA DOMAINS 1"/>
    <property type="match status" value="1"/>
</dbReference>
<feature type="compositionally biased region" description="Basic and acidic residues" evidence="1">
    <location>
        <begin position="78"/>
        <end position="102"/>
    </location>
</feature>
<dbReference type="Gene3D" id="2.60.200.20">
    <property type="match status" value="2"/>
</dbReference>
<dbReference type="SUPFAM" id="SSF49879">
    <property type="entry name" value="SMAD/FHA domain"/>
    <property type="match status" value="2"/>
</dbReference>
<name>A0A1Y1V2K5_9FUNG</name>
<feature type="compositionally biased region" description="Basic residues" evidence="1">
    <location>
        <begin position="66"/>
        <end position="77"/>
    </location>
</feature>
<dbReference type="Pfam" id="PF00498">
    <property type="entry name" value="FHA"/>
    <property type="match status" value="1"/>
</dbReference>
<accession>A0A1Y1V2K5</accession>
<dbReference type="InterPro" id="IPR053027">
    <property type="entry name" value="AGGF1"/>
</dbReference>
<protein>
    <recommendedName>
        <fullName evidence="2">FHA domain-containing protein</fullName>
    </recommendedName>
</protein>
<keyword evidence="4" id="KW-1185">Reference proteome</keyword>
<dbReference type="InterPro" id="IPR008984">
    <property type="entry name" value="SMAD_FHA_dom_sf"/>
</dbReference>
<feature type="region of interest" description="Disordered" evidence="1">
    <location>
        <begin position="62"/>
        <end position="131"/>
    </location>
</feature>
<feature type="compositionally biased region" description="Acidic residues" evidence="1">
    <location>
        <begin position="449"/>
        <end position="473"/>
    </location>
</feature>
<dbReference type="OrthoDB" id="21470at2759"/>
<feature type="region of interest" description="Disordered" evidence="1">
    <location>
        <begin position="380"/>
        <end position="489"/>
    </location>
</feature>
<evidence type="ECO:0000313" key="4">
    <source>
        <dbReference type="Proteomes" id="UP000193719"/>
    </source>
</evidence>
<feature type="domain" description="FHA" evidence="2">
    <location>
        <begin position="510"/>
        <end position="551"/>
    </location>
</feature>
<reference evidence="3 4" key="1">
    <citation type="submission" date="2016-08" db="EMBL/GenBank/DDBJ databases">
        <title>Genomes of anaerobic fungi encode conserved fungal cellulosomes for biomass hydrolysis.</title>
        <authorList>
            <consortium name="DOE Joint Genome Institute"/>
            <person name="Haitjema C.H."/>
            <person name="Gilmore S.P."/>
            <person name="Henske J.K."/>
            <person name="Solomon K.V."/>
            <person name="De Groot R."/>
            <person name="Kuo A."/>
            <person name="Mondo S.J."/>
            <person name="Salamov A.A."/>
            <person name="Labutti K."/>
            <person name="Zhao Z."/>
            <person name="Chiniquy J."/>
            <person name="Barry K."/>
            <person name="Brewer H.M."/>
            <person name="Purvine S.O."/>
            <person name="Wright A.T."/>
            <person name="Boxma B."/>
            <person name="Van Alen T."/>
            <person name="Hackstein J.H."/>
            <person name="Baker S.E."/>
            <person name="Grigoriev I.V."/>
            <person name="O'Malley M.A."/>
        </authorList>
    </citation>
    <scope>NUCLEOTIDE SEQUENCE [LARGE SCALE GENOMIC DNA]</scope>
    <source>
        <strain evidence="4">finn</strain>
    </source>
</reference>
<dbReference type="STRING" id="1754191.A0A1Y1V2K5"/>
<dbReference type="PANTHER" id="PTHR23106">
    <property type="entry name" value="ANGIOGENIC FACTOR WITH G PATCH AND FHA DOMAINS 1"/>
    <property type="match status" value="1"/>
</dbReference>
<dbReference type="Proteomes" id="UP000193719">
    <property type="component" value="Unassembled WGS sequence"/>
</dbReference>
<feature type="region of interest" description="Disordered" evidence="1">
    <location>
        <begin position="284"/>
        <end position="349"/>
    </location>
</feature>
<evidence type="ECO:0000313" key="3">
    <source>
        <dbReference type="EMBL" id="ORX45804.1"/>
    </source>
</evidence>
<evidence type="ECO:0000256" key="1">
    <source>
        <dbReference type="SAM" id="MobiDB-lite"/>
    </source>
</evidence>